<accession>A0A0V0QH87</accession>
<dbReference type="InParanoid" id="A0A0V0QH87"/>
<evidence type="ECO:0000256" key="2">
    <source>
        <dbReference type="ARBA" id="ARBA00006472"/>
    </source>
</evidence>
<dbReference type="GO" id="GO:0008124">
    <property type="term" value="F:4-alpha-hydroxytetrahydrobiopterin dehydratase activity"/>
    <property type="evidence" value="ECO:0007669"/>
    <property type="project" value="UniProtKB-EC"/>
</dbReference>
<sequence length="150" mass="17887">MSFKQLRKLPGKSLNSQEITESFQKLQIPVWEEIQRKNSPFIEKVYVFKSFQNTINFMQKVAYVAEQVNHHPEWDHDLTKLKIYLQTHKPIGISIKDIYLAYFIEQIYQKDLNLIDEQQSQLFEKLNQIVQDTNIDVINMAQQVQSKLEK</sequence>
<evidence type="ECO:0000256" key="3">
    <source>
        <dbReference type="ARBA" id="ARBA00013252"/>
    </source>
</evidence>
<dbReference type="AlphaFoldDB" id="A0A0V0QH87"/>
<name>A0A0V0QH87_PSEPJ</name>
<dbReference type="InterPro" id="IPR001533">
    <property type="entry name" value="Pterin_deHydtase"/>
</dbReference>
<evidence type="ECO:0000256" key="1">
    <source>
        <dbReference type="ARBA" id="ARBA00001554"/>
    </source>
</evidence>
<evidence type="ECO:0000313" key="6">
    <source>
        <dbReference type="EMBL" id="KRX01531.1"/>
    </source>
</evidence>
<evidence type="ECO:0000256" key="4">
    <source>
        <dbReference type="ARBA" id="ARBA00023239"/>
    </source>
</evidence>
<dbReference type="OMA" id="TINFMQK"/>
<dbReference type="Proteomes" id="UP000054937">
    <property type="component" value="Unassembled WGS sequence"/>
</dbReference>
<comment type="similarity">
    <text evidence="2">Belongs to the pterin-4-alpha-carbinolamine dehydratase family.</text>
</comment>
<dbReference type="EC" id="4.2.1.96" evidence="3"/>
<dbReference type="PANTHER" id="PTHR12599:SF0">
    <property type="entry name" value="PTERIN-4-ALPHA-CARBINOLAMINE DEHYDRATASE"/>
    <property type="match status" value="1"/>
</dbReference>
<gene>
    <name evidence="6" type="ORF">PPERSA_01434</name>
</gene>
<proteinExistence type="inferred from homology"/>
<dbReference type="Pfam" id="PF01329">
    <property type="entry name" value="Pterin_4a"/>
    <property type="match status" value="1"/>
</dbReference>
<reference evidence="6 7" key="1">
    <citation type="journal article" date="2015" name="Sci. Rep.">
        <title>Genome of the facultative scuticociliatosis pathogen Pseudocohnilembus persalinus provides insight into its virulence through horizontal gene transfer.</title>
        <authorList>
            <person name="Xiong J."/>
            <person name="Wang G."/>
            <person name="Cheng J."/>
            <person name="Tian M."/>
            <person name="Pan X."/>
            <person name="Warren A."/>
            <person name="Jiang C."/>
            <person name="Yuan D."/>
            <person name="Miao W."/>
        </authorList>
    </citation>
    <scope>NUCLEOTIDE SEQUENCE [LARGE SCALE GENOMIC DNA]</scope>
    <source>
        <strain evidence="6">36N120E</strain>
    </source>
</reference>
<evidence type="ECO:0000256" key="5">
    <source>
        <dbReference type="ARBA" id="ARBA00030497"/>
    </source>
</evidence>
<keyword evidence="4" id="KW-0456">Lyase</keyword>
<comment type="catalytic activity">
    <reaction evidence="1">
        <text>(4aS,6R)-4a-hydroxy-L-erythro-5,6,7,8-tetrahydrobiopterin = (6R)-L-erythro-6,7-dihydrobiopterin + H2O</text>
        <dbReference type="Rhea" id="RHEA:11920"/>
        <dbReference type="ChEBI" id="CHEBI:15377"/>
        <dbReference type="ChEBI" id="CHEBI:15642"/>
        <dbReference type="ChEBI" id="CHEBI:43120"/>
        <dbReference type="EC" id="4.2.1.96"/>
    </reaction>
</comment>
<dbReference type="InterPro" id="IPR036428">
    <property type="entry name" value="PCD_sf"/>
</dbReference>
<dbReference type="EMBL" id="LDAU01000170">
    <property type="protein sequence ID" value="KRX01531.1"/>
    <property type="molecule type" value="Genomic_DNA"/>
</dbReference>
<dbReference type="Gene3D" id="3.30.1360.20">
    <property type="entry name" value="Transcriptional coactivator/pterin dehydratase"/>
    <property type="match status" value="1"/>
</dbReference>
<dbReference type="PANTHER" id="PTHR12599">
    <property type="entry name" value="PTERIN-4-ALPHA-CARBINOLAMINE DEHYDRATASE"/>
    <property type="match status" value="1"/>
</dbReference>
<comment type="caution">
    <text evidence="6">The sequence shown here is derived from an EMBL/GenBank/DDBJ whole genome shotgun (WGS) entry which is preliminary data.</text>
</comment>
<evidence type="ECO:0000313" key="7">
    <source>
        <dbReference type="Proteomes" id="UP000054937"/>
    </source>
</evidence>
<dbReference type="OrthoDB" id="277398at2759"/>
<organism evidence="6 7">
    <name type="scientific">Pseudocohnilembus persalinus</name>
    <name type="common">Ciliate</name>
    <dbReference type="NCBI Taxonomy" id="266149"/>
    <lineage>
        <taxon>Eukaryota</taxon>
        <taxon>Sar</taxon>
        <taxon>Alveolata</taxon>
        <taxon>Ciliophora</taxon>
        <taxon>Intramacronucleata</taxon>
        <taxon>Oligohymenophorea</taxon>
        <taxon>Scuticociliatia</taxon>
        <taxon>Philasterida</taxon>
        <taxon>Pseudocohnilembidae</taxon>
        <taxon>Pseudocohnilembus</taxon>
    </lineage>
</organism>
<dbReference type="CDD" id="cd00488">
    <property type="entry name" value="PCD_DCoH"/>
    <property type="match status" value="1"/>
</dbReference>
<keyword evidence="7" id="KW-1185">Reference proteome</keyword>
<dbReference type="GO" id="GO:0006729">
    <property type="term" value="P:tetrahydrobiopterin biosynthetic process"/>
    <property type="evidence" value="ECO:0007669"/>
    <property type="project" value="InterPro"/>
</dbReference>
<dbReference type="FunCoup" id="A0A0V0QH87">
    <property type="interactions" value="4"/>
</dbReference>
<protein>
    <recommendedName>
        <fullName evidence="3">4a-hydroxytetrahydrobiopterin dehydratase</fullName>
        <ecNumber evidence="3">4.2.1.96</ecNumber>
    </recommendedName>
    <alternativeName>
        <fullName evidence="5">4-alpha-hydroxy-tetrahydropterin dehydratase</fullName>
    </alternativeName>
</protein>
<dbReference type="SUPFAM" id="SSF55248">
    <property type="entry name" value="PCD-like"/>
    <property type="match status" value="1"/>
</dbReference>